<feature type="transmembrane region" description="Helical" evidence="7">
    <location>
        <begin position="186"/>
        <end position="211"/>
    </location>
</feature>
<evidence type="ECO:0000313" key="9">
    <source>
        <dbReference type="Proteomes" id="UP000032483"/>
    </source>
</evidence>
<feature type="transmembrane region" description="Helical" evidence="7">
    <location>
        <begin position="136"/>
        <end position="156"/>
    </location>
</feature>
<organism evidence="8 9">
    <name type="scientific">Ruthenibacterium lactatiformans</name>
    <dbReference type="NCBI Taxonomy" id="1550024"/>
    <lineage>
        <taxon>Bacteria</taxon>
        <taxon>Bacillati</taxon>
        <taxon>Bacillota</taxon>
        <taxon>Clostridia</taxon>
        <taxon>Eubacteriales</taxon>
        <taxon>Oscillospiraceae</taxon>
        <taxon>Ruthenibacterium</taxon>
    </lineage>
</organism>
<evidence type="ECO:0000313" key="8">
    <source>
        <dbReference type="EMBL" id="KJF39281.1"/>
    </source>
</evidence>
<accession>A0A0D8IYC7</accession>
<evidence type="ECO:0000256" key="2">
    <source>
        <dbReference type="ARBA" id="ARBA00022448"/>
    </source>
</evidence>
<evidence type="ECO:0000256" key="4">
    <source>
        <dbReference type="ARBA" id="ARBA00022692"/>
    </source>
</evidence>
<keyword evidence="9" id="KW-1185">Reference proteome</keyword>
<dbReference type="InterPro" id="IPR002528">
    <property type="entry name" value="MATE_fam"/>
</dbReference>
<name>A0A0D8IYC7_9FIRM</name>
<dbReference type="AlphaFoldDB" id="A0A0D8IYC7"/>
<comment type="caution">
    <text evidence="8">The sequence shown here is derived from an EMBL/GenBank/DDBJ whole genome shotgun (WGS) entry which is preliminary data.</text>
</comment>
<dbReference type="GO" id="GO:0015297">
    <property type="term" value="F:antiporter activity"/>
    <property type="evidence" value="ECO:0007669"/>
    <property type="project" value="InterPro"/>
</dbReference>
<evidence type="ECO:0000256" key="5">
    <source>
        <dbReference type="ARBA" id="ARBA00022989"/>
    </source>
</evidence>
<dbReference type="EMBL" id="JXXK01000020">
    <property type="protein sequence ID" value="KJF39281.1"/>
    <property type="molecule type" value="Genomic_DNA"/>
</dbReference>
<dbReference type="PANTHER" id="PTHR43549:SF2">
    <property type="entry name" value="MULTIDRUG RESISTANCE PROTEIN NORM-RELATED"/>
    <property type="match status" value="1"/>
</dbReference>
<keyword evidence="5 7" id="KW-1133">Transmembrane helix</keyword>
<dbReference type="PANTHER" id="PTHR43549">
    <property type="entry name" value="MULTIDRUG RESISTANCE PROTEIN YPNP-RELATED"/>
    <property type="match status" value="1"/>
</dbReference>
<comment type="subcellular location">
    <subcellularLocation>
        <location evidence="1">Cell membrane</location>
        <topology evidence="1">Multi-pass membrane protein</topology>
    </subcellularLocation>
</comment>
<feature type="transmembrane region" description="Helical" evidence="7">
    <location>
        <begin position="47"/>
        <end position="72"/>
    </location>
</feature>
<feature type="transmembrane region" description="Helical" evidence="7">
    <location>
        <begin position="163"/>
        <end position="180"/>
    </location>
</feature>
<protein>
    <recommendedName>
        <fullName evidence="10">MATE family efflux transporter</fullName>
    </recommendedName>
</protein>
<feature type="transmembrane region" description="Helical" evidence="7">
    <location>
        <begin position="354"/>
        <end position="373"/>
    </location>
</feature>
<dbReference type="NCBIfam" id="TIGR00797">
    <property type="entry name" value="matE"/>
    <property type="match status" value="1"/>
</dbReference>
<keyword evidence="3" id="KW-1003">Cell membrane</keyword>
<reference evidence="8" key="1">
    <citation type="submission" date="2015-02" db="EMBL/GenBank/DDBJ databases">
        <title>A novel member of the family Ruminococcaceae isolated from human feces.</title>
        <authorList>
            <person name="Shkoporov A.N."/>
            <person name="Chaplin A.V."/>
            <person name="Motuzova O.V."/>
            <person name="Kafarskaia L.I."/>
            <person name="Khokhlova E.V."/>
            <person name="Efimov B.A."/>
        </authorList>
    </citation>
    <scope>NUCLEOTIDE SEQUENCE [LARGE SCALE GENOMIC DNA]</scope>
    <source>
        <strain evidence="8">585-1</strain>
    </source>
</reference>
<feature type="transmembrane region" description="Helical" evidence="7">
    <location>
        <begin position="313"/>
        <end position="334"/>
    </location>
</feature>
<keyword evidence="4 7" id="KW-0812">Transmembrane</keyword>
<dbReference type="InterPro" id="IPR052031">
    <property type="entry name" value="Membrane_Transporter-Flippase"/>
</dbReference>
<proteinExistence type="predicted"/>
<keyword evidence="2" id="KW-0813">Transport</keyword>
<sequence length="444" mass="47148">MKGRKDLFAKSDWRAIAGLCVPSLLSIAVMLLYNMADMYFVGWMGQVSAVAAVSLVGPVYSLLMAVSTMLGNGACTRIAQALGRGDEETVHRCTALCFWGSLEFGMVFALICFVGQRAILQLLGANEEMWSAARSYMLVIAAGAPLLLLNHTWAGALRGQGKVMISFIGSMIGTFVNILLDPVFILGLNLGVGGAAVATVLSNALAAGYYFMQSHTKRCTLELHPRYARDLAILGDLLALGLPNAVSTGLSGLAHTFSNRLLVGYGIAAVAAMGAVGKATMLVTMVQMGLCMGVQPLLAYCYGEKNWQRLRFLVHKMLGLTLTLGVVLTAVLFAGRETIIGLFLQDTATAALGARLLILHMLLGPFIGLYYLAINFLQAGGNAPAATLTSALRQGVLLIPLLYLLEYWLGLNGLAFATVAADAVSMLVAGGLALRQYRRAANIT</sequence>
<dbReference type="RefSeq" id="WP_050005859.1">
    <property type="nucleotide sequence ID" value="NZ_JXXK01000020.1"/>
</dbReference>
<feature type="transmembrane region" description="Helical" evidence="7">
    <location>
        <begin position="12"/>
        <end position="35"/>
    </location>
</feature>
<dbReference type="GO" id="GO:0005886">
    <property type="term" value="C:plasma membrane"/>
    <property type="evidence" value="ECO:0007669"/>
    <property type="project" value="UniProtKB-SubCell"/>
</dbReference>
<feature type="transmembrane region" description="Helical" evidence="7">
    <location>
        <begin position="93"/>
        <end position="116"/>
    </location>
</feature>
<evidence type="ECO:0000256" key="6">
    <source>
        <dbReference type="ARBA" id="ARBA00023136"/>
    </source>
</evidence>
<keyword evidence="6 7" id="KW-0472">Membrane</keyword>
<evidence type="ECO:0000256" key="3">
    <source>
        <dbReference type="ARBA" id="ARBA00022475"/>
    </source>
</evidence>
<dbReference type="PIRSF" id="PIRSF006603">
    <property type="entry name" value="DinF"/>
    <property type="match status" value="1"/>
</dbReference>
<evidence type="ECO:0000256" key="1">
    <source>
        <dbReference type="ARBA" id="ARBA00004651"/>
    </source>
</evidence>
<gene>
    <name evidence="8" type="ORF">TQ39_13255</name>
</gene>
<evidence type="ECO:0000256" key="7">
    <source>
        <dbReference type="SAM" id="Phobius"/>
    </source>
</evidence>
<evidence type="ECO:0008006" key="10">
    <source>
        <dbReference type="Google" id="ProtNLM"/>
    </source>
</evidence>
<dbReference type="Pfam" id="PF01554">
    <property type="entry name" value="MatE"/>
    <property type="match status" value="2"/>
</dbReference>
<dbReference type="Proteomes" id="UP000032483">
    <property type="component" value="Unassembled WGS sequence"/>
</dbReference>
<dbReference type="InterPro" id="IPR048279">
    <property type="entry name" value="MdtK-like"/>
</dbReference>
<feature type="transmembrane region" description="Helical" evidence="7">
    <location>
        <begin position="262"/>
        <end position="283"/>
    </location>
</feature>
<dbReference type="GO" id="GO:0042910">
    <property type="term" value="F:xenobiotic transmembrane transporter activity"/>
    <property type="evidence" value="ECO:0007669"/>
    <property type="project" value="InterPro"/>
</dbReference>
<dbReference type="GeneID" id="42857540"/>
<feature type="transmembrane region" description="Helical" evidence="7">
    <location>
        <begin position="411"/>
        <end position="434"/>
    </location>
</feature>